<evidence type="ECO:0000313" key="1">
    <source>
        <dbReference type="EMBL" id="GIZ03651.1"/>
    </source>
</evidence>
<gene>
    <name evidence="1" type="ORF">CEXT_348571</name>
</gene>
<dbReference type="Proteomes" id="UP001054945">
    <property type="component" value="Unassembled WGS sequence"/>
</dbReference>
<dbReference type="EMBL" id="BPLR01018980">
    <property type="protein sequence ID" value="GIZ03651.1"/>
    <property type="molecule type" value="Genomic_DNA"/>
</dbReference>
<accession>A0AAV4YCE2</accession>
<protein>
    <submittedName>
        <fullName evidence="1">Uncharacterized protein</fullName>
    </submittedName>
</protein>
<organism evidence="1 2">
    <name type="scientific">Caerostris extrusa</name>
    <name type="common">Bark spider</name>
    <name type="synonym">Caerostris bankana</name>
    <dbReference type="NCBI Taxonomy" id="172846"/>
    <lineage>
        <taxon>Eukaryota</taxon>
        <taxon>Metazoa</taxon>
        <taxon>Ecdysozoa</taxon>
        <taxon>Arthropoda</taxon>
        <taxon>Chelicerata</taxon>
        <taxon>Arachnida</taxon>
        <taxon>Araneae</taxon>
        <taxon>Araneomorphae</taxon>
        <taxon>Entelegynae</taxon>
        <taxon>Araneoidea</taxon>
        <taxon>Araneidae</taxon>
        <taxon>Caerostris</taxon>
    </lineage>
</organism>
<name>A0AAV4YCE2_CAEEX</name>
<evidence type="ECO:0000313" key="2">
    <source>
        <dbReference type="Proteomes" id="UP001054945"/>
    </source>
</evidence>
<keyword evidence="2" id="KW-1185">Reference proteome</keyword>
<proteinExistence type="predicted"/>
<dbReference type="AlphaFoldDB" id="A0AAV4YCE2"/>
<sequence>MLVSKQEEHLGKQIGYSIKWPFDHANGIVVLTTIKFCPVYNSNHKRELWFQMMPTHEQDSERGRASWLSICQCARQSPDAVGGAITQGGRNCRMVCDDENEIRSGTYRFLISLGARTMILDRQWVPVVQ</sequence>
<comment type="caution">
    <text evidence="1">The sequence shown here is derived from an EMBL/GenBank/DDBJ whole genome shotgun (WGS) entry which is preliminary data.</text>
</comment>
<reference evidence="1 2" key="1">
    <citation type="submission" date="2021-06" db="EMBL/GenBank/DDBJ databases">
        <title>Caerostris extrusa draft genome.</title>
        <authorList>
            <person name="Kono N."/>
            <person name="Arakawa K."/>
        </authorList>
    </citation>
    <scope>NUCLEOTIDE SEQUENCE [LARGE SCALE GENOMIC DNA]</scope>
</reference>